<dbReference type="InterPro" id="IPR007137">
    <property type="entry name" value="DUF348"/>
</dbReference>
<keyword evidence="1" id="KW-0732">Signal</keyword>
<organism evidence="4 5">
    <name type="scientific">Ornithinibacillus halotolerans</name>
    <dbReference type="NCBI Taxonomy" id="1274357"/>
    <lineage>
        <taxon>Bacteria</taxon>
        <taxon>Bacillati</taxon>
        <taxon>Bacillota</taxon>
        <taxon>Bacilli</taxon>
        <taxon>Bacillales</taxon>
        <taxon>Bacillaceae</taxon>
        <taxon>Ornithinibacillus</taxon>
    </lineage>
</organism>
<dbReference type="CDD" id="cd22786">
    <property type="entry name" value="DPBB_YuiC-like"/>
    <property type="match status" value="1"/>
</dbReference>
<accession>A0A916W6S4</accession>
<gene>
    <name evidence="4" type="primary">yabE</name>
    <name evidence="4" type="ORF">GCM10008025_13390</name>
</gene>
<sequence>MRILSKLLPASKRMLVITSFGIVMLLTFTTLMLFYATQKEVVIVENGKESTVNTHANTVEELLGKVGIKVGVHDALSYDKDAKIVDGMIIEYKQANKVTVTIDGEKKSYYTVADTVEELLEDEKITVSDHDKLSHQLEDAIHDGLNLSVTQAFQVVINDGGKEKNVWTTGGSVEELLKSNKITLNELDKIKPGLDETITKESTISIVRVEKKKEEVSDTVAFKTERRNDSSLPKGTEKEIASGEDGIVVKTYEVIFENGEEVSRELVDEEVEKESKNRIIAVGTKEAQNLVTLSSGSGKEFVMTASAFTATCSGCSGYTATGINLKANPDMKVIAVDPNVIPLGTRVWVEGYGEAIAGDTGGAIQGMRIDVHVPTKSDAYKWGVRKVKVKILD</sequence>
<dbReference type="PROSITE" id="PS51109">
    <property type="entry name" value="G5"/>
    <property type="match status" value="1"/>
</dbReference>
<dbReference type="InterPro" id="IPR036908">
    <property type="entry name" value="RlpA-like_sf"/>
</dbReference>
<dbReference type="AlphaFoldDB" id="A0A916W6S4"/>
<proteinExistence type="predicted"/>
<dbReference type="Pfam" id="PF06725">
    <property type="entry name" value="3D"/>
    <property type="match status" value="1"/>
</dbReference>
<keyword evidence="2" id="KW-1133">Transmembrane helix</keyword>
<dbReference type="PANTHER" id="PTHR39160:SF4">
    <property type="entry name" value="RESUSCITATION-PROMOTING FACTOR RPFB"/>
    <property type="match status" value="1"/>
</dbReference>
<feature type="domain" description="G5" evidence="3">
    <location>
        <begin position="206"/>
        <end position="286"/>
    </location>
</feature>
<keyword evidence="5" id="KW-1185">Reference proteome</keyword>
<evidence type="ECO:0000256" key="1">
    <source>
        <dbReference type="ARBA" id="ARBA00022729"/>
    </source>
</evidence>
<dbReference type="Pfam" id="PF03990">
    <property type="entry name" value="DUF348"/>
    <property type="match status" value="3"/>
</dbReference>
<reference evidence="4" key="1">
    <citation type="journal article" date="2014" name="Int. J. Syst. Evol. Microbiol.">
        <title>Complete genome sequence of Corynebacterium casei LMG S-19264T (=DSM 44701T), isolated from a smear-ripened cheese.</title>
        <authorList>
            <consortium name="US DOE Joint Genome Institute (JGI-PGF)"/>
            <person name="Walter F."/>
            <person name="Albersmeier A."/>
            <person name="Kalinowski J."/>
            <person name="Ruckert C."/>
        </authorList>
    </citation>
    <scope>NUCLEOTIDE SEQUENCE</scope>
    <source>
        <strain evidence="4">CGMCC 1.12408</strain>
    </source>
</reference>
<comment type="caution">
    <text evidence="4">The sequence shown here is derived from an EMBL/GenBank/DDBJ whole genome shotgun (WGS) entry which is preliminary data.</text>
</comment>
<dbReference type="InterPro" id="IPR011098">
    <property type="entry name" value="G5_dom"/>
</dbReference>
<dbReference type="SMART" id="SM01208">
    <property type="entry name" value="G5"/>
    <property type="match status" value="1"/>
</dbReference>
<evidence type="ECO:0000313" key="5">
    <source>
        <dbReference type="Proteomes" id="UP000613512"/>
    </source>
</evidence>
<evidence type="ECO:0000259" key="3">
    <source>
        <dbReference type="PROSITE" id="PS51109"/>
    </source>
</evidence>
<feature type="transmembrane region" description="Helical" evidence="2">
    <location>
        <begin position="14"/>
        <end position="36"/>
    </location>
</feature>
<dbReference type="Pfam" id="PF07501">
    <property type="entry name" value="G5"/>
    <property type="match status" value="1"/>
</dbReference>
<evidence type="ECO:0000313" key="4">
    <source>
        <dbReference type="EMBL" id="GGA70828.1"/>
    </source>
</evidence>
<dbReference type="Gene3D" id="2.40.40.10">
    <property type="entry name" value="RlpA-like domain"/>
    <property type="match status" value="1"/>
</dbReference>
<dbReference type="Gene3D" id="2.20.230.10">
    <property type="entry name" value="Resuscitation-promoting factor rpfb"/>
    <property type="match status" value="1"/>
</dbReference>
<protein>
    <recommendedName>
        <fullName evidence="3">G5 domain-containing protein</fullName>
    </recommendedName>
</protein>
<reference evidence="4" key="2">
    <citation type="submission" date="2020-09" db="EMBL/GenBank/DDBJ databases">
        <authorList>
            <person name="Sun Q."/>
            <person name="Zhou Y."/>
        </authorList>
    </citation>
    <scope>NUCLEOTIDE SEQUENCE</scope>
    <source>
        <strain evidence="4">CGMCC 1.12408</strain>
    </source>
</reference>
<name>A0A916W6S4_9BACI</name>
<evidence type="ECO:0000256" key="2">
    <source>
        <dbReference type="SAM" id="Phobius"/>
    </source>
</evidence>
<dbReference type="GO" id="GO:0009254">
    <property type="term" value="P:peptidoglycan turnover"/>
    <property type="evidence" value="ECO:0007669"/>
    <property type="project" value="InterPro"/>
</dbReference>
<keyword evidence="2" id="KW-0812">Transmembrane</keyword>
<dbReference type="RefSeq" id="WP_188383902.1">
    <property type="nucleotide sequence ID" value="NZ_BMEY01000005.1"/>
</dbReference>
<dbReference type="PANTHER" id="PTHR39160">
    <property type="entry name" value="CELL WALL-BINDING PROTEIN YOCH"/>
    <property type="match status" value="1"/>
</dbReference>
<dbReference type="InterPro" id="IPR051933">
    <property type="entry name" value="Resuscitation_pf_RpfB"/>
</dbReference>
<dbReference type="GO" id="GO:0004553">
    <property type="term" value="F:hydrolase activity, hydrolyzing O-glycosyl compounds"/>
    <property type="evidence" value="ECO:0007669"/>
    <property type="project" value="InterPro"/>
</dbReference>
<dbReference type="SUPFAM" id="SSF50685">
    <property type="entry name" value="Barwin-like endoglucanases"/>
    <property type="match status" value="1"/>
</dbReference>
<dbReference type="Proteomes" id="UP000613512">
    <property type="component" value="Unassembled WGS sequence"/>
</dbReference>
<dbReference type="InterPro" id="IPR010611">
    <property type="entry name" value="3D_dom"/>
</dbReference>
<dbReference type="GO" id="GO:0019867">
    <property type="term" value="C:outer membrane"/>
    <property type="evidence" value="ECO:0007669"/>
    <property type="project" value="InterPro"/>
</dbReference>
<dbReference type="EMBL" id="BMEY01000005">
    <property type="protein sequence ID" value="GGA70828.1"/>
    <property type="molecule type" value="Genomic_DNA"/>
</dbReference>
<keyword evidence="2" id="KW-0472">Membrane</keyword>